<name>A0ABY5PE51_9ACTN</name>
<keyword evidence="3" id="KW-1185">Reference proteome</keyword>
<feature type="compositionally biased region" description="Basic and acidic residues" evidence="1">
    <location>
        <begin position="47"/>
        <end position="59"/>
    </location>
</feature>
<feature type="compositionally biased region" description="Basic and acidic residues" evidence="1">
    <location>
        <begin position="29"/>
        <end position="38"/>
    </location>
</feature>
<sequence length="177" mass="19570">MDDGDLRMQLGGDPGRRRAQAEVEVLGEEEVRGVERAEAPQQRRARHEAGRDRPADDARGLGAPRVEPLAQRPRQQAGMDDRGHERVSASWHRVRAALHRPVRVQQPRGEERVAAGSERGEPRERVVAQLTIRVQQDGHRRGHPGQARVVRGAEPWVVMEPDHLGAPALGPRGAVVA</sequence>
<feature type="compositionally biased region" description="Basic and acidic residues" evidence="1">
    <location>
        <begin position="108"/>
        <end position="122"/>
    </location>
</feature>
<accession>A0ABY5PE51</accession>
<organism evidence="2 3">
    <name type="scientific">Svornostia abyssi</name>
    <dbReference type="NCBI Taxonomy" id="2898438"/>
    <lineage>
        <taxon>Bacteria</taxon>
        <taxon>Bacillati</taxon>
        <taxon>Actinomycetota</taxon>
        <taxon>Thermoleophilia</taxon>
        <taxon>Solirubrobacterales</taxon>
        <taxon>Baekduiaceae</taxon>
        <taxon>Svornostia</taxon>
    </lineage>
</organism>
<reference evidence="3" key="1">
    <citation type="submission" date="2021-11" db="EMBL/GenBank/DDBJ databases">
        <title>Cultivation dependent microbiological survey of springs from the worlds oldest radium mine currently devoted to the extraction of radon-saturated water.</title>
        <authorList>
            <person name="Kapinusova G."/>
            <person name="Smrhova T."/>
            <person name="Strejcek M."/>
            <person name="Suman J."/>
            <person name="Jani K."/>
            <person name="Pajer P."/>
            <person name="Uhlik O."/>
        </authorList>
    </citation>
    <scope>NUCLEOTIDE SEQUENCE [LARGE SCALE GENOMIC DNA]</scope>
    <source>
        <strain evidence="3">J379</strain>
    </source>
</reference>
<evidence type="ECO:0000313" key="3">
    <source>
        <dbReference type="Proteomes" id="UP001058860"/>
    </source>
</evidence>
<evidence type="ECO:0000313" key="2">
    <source>
        <dbReference type="EMBL" id="UUY02785.1"/>
    </source>
</evidence>
<evidence type="ECO:0000256" key="1">
    <source>
        <dbReference type="SAM" id="MobiDB-lite"/>
    </source>
</evidence>
<gene>
    <name evidence="2" type="ORF">LRS13_19165</name>
</gene>
<proteinExistence type="predicted"/>
<dbReference type="Proteomes" id="UP001058860">
    <property type="component" value="Chromosome"/>
</dbReference>
<feature type="region of interest" description="Disordered" evidence="1">
    <location>
        <begin position="1"/>
        <end position="122"/>
    </location>
</feature>
<feature type="compositionally biased region" description="Basic residues" evidence="1">
    <location>
        <begin position="92"/>
        <end position="102"/>
    </location>
</feature>
<dbReference type="EMBL" id="CP088295">
    <property type="protein sequence ID" value="UUY02785.1"/>
    <property type="molecule type" value="Genomic_DNA"/>
</dbReference>
<protein>
    <submittedName>
        <fullName evidence="2">Uncharacterized protein</fullName>
    </submittedName>
</protein>